<sequence>MAVLLNPHGRSEGDPHPQQGAYEPAHAGPAIVALPASASAAPAARPHAIRPGVATQAHGTPDSQSREKKHACTMCHKRFDRPSTLRKLLSATPVAVALE</sequence>
<dbReference type="EMBL" id="JANKHO010003891">
    <property type="protein sequence ID" value="KAJ3480298.1"/>
    <property type="molecule type" value="Genomic_DNA"/>
</dbReference>
<evidence type="ECO:0000313" key="3">
    <source>
        <dbReference type="Proteomes" id="UP001148786"/>
    </source>
</evidence>
<organism evidence="2 3">
    <name type="scientific">Agrocybe chaxingu</name>
    <dbReference type="NCBI Taxonomy" id="84603"/>
    <lineage>
        <taxon>Eukaryota</taxon>
        <taxon>Fungi</taxon>
        <taxon>Dikarya</taxon>
        <taxon>Basidiomycota</taxon>
        <taxon>Agaricomycotina</taxon>
        <taxon>Agaricomycetes</taxon>
        <taxon>Agaricomycetidae</taxon>
        <taxon>Agaricales</taxon>
        <taxon>Agaricineae</taxon>
        <taxon>Strophariaceae</taxon>
        <taxon>Agrocybe</taxon>
    </lineage>
</organism>
<gene>
    <name evidence="2" type="ORF">NLJ89_g12290</name>
</gene>
<accession>A0A9W8JQS4</accession>
<dbReference type="AlphaFoldDB" id="A0A9W8JQS4"/>
<evidence type="ECO:0000256" key="1">
    <source>
        <dbReference type="SAM" id="MobiDB-lite"/>
    </source>
</evidence>
<proteinExistence type="predicted"/>
<comment type="caution">
    <text evidence="2">The sequence shown here is derived from an EMBL/GenBank/DDBJ whole genome shotgun (WGS) entry which is preliminary data.</text>
</comment>
<keyword evidence="3" id="KW-1185">Reference proteome</keyword>
<name>A0A9W8JQS4_9AGAR</name>
<reference evidence="2" key="1">
    <citation type="submission" date="2022-07" db="EMBL/GenBank/DDBJ databases">
        <title>Genome Sequence of Agrocybe chaxingu.</title>
        <authorList>
            <person name="Buettner E."/>
        </authorList>
    </citation>
    <scope>NUCLEOTIDE SEQUENCE</scope>
    <source>
        <strain evidence="2">MP-N11</strain>
    </source>
</reference>
<dbReference type="Proteomes" id="UP001148786">
    <property type="component" value="Unassembled WGS sequence"/>
</dbReference>
<feature type="compositionally biased region" description="Low complexity" evidence="1">
    <location>
        <begin position="29"/>
        <end position="51"/>
    </location>
</feature>
<evidence type="ECO:0000313" key="2">
    <source>
        <dbReference type="EMBL" id="KAJ3480298.1"/>
    </source>
</evidence>
<protein>
    <submittedName>
        <fullName evidence="2">Uncharacterized protein</fullName>
    </submittedName>
</protein>
<feature type="region of interest" description="Disordered" evidence="1">
    <location>
        <begin position="1"/>
        <end position="70"/>
    </location>
</feature>
<dbReference type="OrthoDB" id="3063268at2759"/>